<feature type="non-terminal residue" evidence="2">
    <location>
        <position position="122"/>
    </location>
</feature>
<gene>
    <name evidence="2" type="ORF">NTEN_LOCUS5430</name>
</gene>
<evidence type="ECO:0000313" key="3">
    <source>
        <dbReference type="Proteomes" id="UP000479000"/>
    </source>
</evidence>
<evidence type="ECO:0000256" key="1">
    <source>
        <dbReference type="SAM" id="Phobius"/>
    </source>
</evidence>
<proteinExistence type="predicted"/>
<keyword evidence="1" id="KW-0812">Transmembrane</keyword>
<protein>
    <submittedName>
        <fullName evidence="2">Uncharacterized protein</fullName>
    </submittedName>
</protein>
<reference evidence="2 3" key="1">
    <citation type="submission" date="2020-02" db="EMBL/GenBank/DDBJ databases">
        <authorList>
            <person name="Ferguson B K."/>
        </authorList>
    </citation>
    <scope>NUCLEOTIDE SEQUENCE [LARGE SCALE GENOMIC DNA]</scope>
</reference>
<keyword evidence="1" id="KW-1133">Transmembrane helix</keyword>
<name>A0A6H5G991_9HEMI</name>
<keyword evidence="3" id="KW-1185">Reference proteome</keyword>
<organism evidence="2 3">
    <name type="scientific">Nesidiocoris tenuis</name>
    <dbReference type="NCBI Taxonomy" id="355587"/>
    <lineage>
        <taxon>Eukaryota</taxon>
        <taxon>Metazoa</taxon>
        <taxon>Ecdysozoa</taxon>
        <taxon>Arthropoda</taxon>
        <taxon>Hexapoda</taxon>
        <taxon>Insecta</taxon>
        <taxon>Pterygota</taxon>
        <taxon>Neoptera</taxon>
        <taxon>Paraneoptera</taxon>
        <taxon>Hemiptera</taxon>
        <taxon>Heteroptera</taxon>
        <taxon>Panheteroptera</taxon>
        <taxon>Cimicomorpha</taxon>
        <taxon>Miridae</taxon>
        <taxon>Dicyphina</taxon>
        <taxon>Nesidiocoris</taxon>
    </lineage>
</organism>
<evidence type="ECO:0000313" key="2">
    <source>
        <dbReference type="EMBL" id="CAA9999147.1"/>
    </source>
</evidence>
<sequence length="122" mass="13956">KKNFQEKIEKIPWTKFSAVILLKLILENRVSSRADDGCSRVTYAVFENPFLALVFLPKIRLTYKKCGPTPEIQNREIQAPPRVPGYYSKMPSIRFVMVGLLIEVKANFLAIVTIKGRTLVLM</sequence>
<feature type="non-terminal residue" evidence="2">
    <location>
        <position position="1"/>
    </location>
</feature>
<dbReference type="AlphaFoldDB" id="A0A6H5G991"/>
<keyword evidence="1" id="KW-0472">Membrane</keyword>
<accession>A0A6H5G991</accession>
<dbReference type="EMBL" id="CADCXU010008296">
    <property type="protein sequence ID" value="CAA9999147.1"/>
    <property type="molecule type" value="Genomic_DNA"/>
</dbReference>
<dbReference type="Proteomes" id="UP000479000">
    <property type="component" value="Unassembled WGS sequence"/>
</dbReference>
<feature type="transmembrane region" description="Helical" evidence="1">
    <location>
        <begin position="95"/>
        <end position="114"/>
    </location>
</feature>